<dbReference type="Gene3D" id="1.10.357.10">
    <property type="entry name" value="Tetracycline Repressor, domain 2"/>
    <property type="match status" value="1"/>
</dbReference>
<dbReference type="PROSITE" id="PS50977">
    <property type="entry name" value="HTH_TETR_2"/>
    <property type="match status" value="1"/>
</dbReference>
<evidence type="ECO:0000256" key="1">
    <source>
        <dbReference type="ARBA" id="ARBA00023015"/>
    </source>
</evidence>
<comment type="caution">
    <text evidence="7">The sequence shown here is derived from an EMBL/GenBank/DDBJ whole genome shotgun (WGS) entry which is preliminary data.</text>
</comment>
<dbReference type="PRINTS" id="PR00455">
    <property type="entry name" value="HTHTETR"/>
</dbReference>
<feature type="domain" description="HTH tetR-type" evidence="6">
    <location>
        <begin position="218"/>
        <end position="278"/>
    </location>
</feature>
<dbReference type="EMBL" id="JAALLH010000001">
    <property type="protein sequence ID" value="NIY65986.1"/>
    <property type="molecule type" value="Genomic_DNA"/>
</dbReference>
<feature type="compositionally biased region" description="Gly residues" evidence="5">
    <location>
        <begin position="1"/>
        <end position="11"/>
    </location>
</feature>
<keyword evidence="1" id="KW-0805">Transcription regulation</keyword>
<reference evidence="7 8" key="1">
    <citation type="submission" date="2020-02" db="EMBL/GenBank/DDBJ databases">
        <title>Streptomyces malaysiensis DSM14702 (JHCC583434, PFL_A843) Genome sequencing and assembly.</title>
        <authorList>
            <person name="Samborskyy M."/>
        </authorList>
    </citation>
    <scope>NUCLEOTIDE SEQUENCE [LARGE SCALE GENOMIC DNA]</scope>
    <source>
        <strain evidence="7 8">DSM 14702</strain>
    </source>
</reference>
<keyword evidence="3" id="KW-0804">Transcription</keyword>
<proteinExistence type="predicted"/>
<dbReference type="GO" id="GO:0000976">
    <property type="term" value="F:transcription cis-regulatory region binding"/>
    <property type="evidence" value="ECO:0007669"/>
    <property type="project" value="TreeGrafter"/>
</dbReference>
<accession>A0A7X5X3H7</accession>
<feature type="DNA-binding region" description="H-T-H motif" evidence="4">
    <location>
        <begin position="241"/>
        <end position="260"/>
    </location>
</feature>
<feature type="compositionally biased region" description="Low complexity" evidence="5">
    <location>
        <begin position="40"/>
        <end position="52"/>
    </location>
</feature>
<dbReference type="InterPro" id="IPR001647">
    <property type="entry name" value="HTH_TetR"/>
</dbReference>
<name>A0A7X5X3H7_STRMQ</name>
<dbReference type="Proteomes" id="UP000536624">
    <property type="component" value="Unassembled WGS sequence"/>
</dbReference>
<dbReference type="Pfam" id="PF00440">
    <property type="entry name" value="TetR_N"/>
    <property type="match status" value="1"/>
</dbReference>
<gene>
    <name evidence="7" type="ORF">SMALB_3999</name>
</gene>
<evidence type="ECO:0000256" key="4">
    <source>
        <dbReference type="PROSITE-ProRule" id="PRU00335"/>
    </source>
</evidence>
<dbReference type="GO" id="GO:0003700">
    <property type="term" value="F:DNA-binding transcription factor activity"/>
    <property type="evidence" value="ECO:0007669"/>
    <property type="project" value="TreeGrafter"/>
</dbReference>
<dbReference type="PANTHER" id="PTHR30055">
    <property type="entry name" value="HTH-TYPE TRANSCRIPTIONAL REGULATOR RUTR"/>
    <property type="match status" value="1"/>
</dbReference>
<dbReference type="PANTHER" id="PTHR30055:SF238">
    <property type="entry name" value="MYCOFACTOCIN BIOSYNTHESIS TRANSCRIPTIONAL REGULATOR MFTR-RELATED"/>
    <property type="match status" value="1"/>
</dbReference>
<organism evidence="7 8">
    <name type="scientific">Streptomyces malaysiensis</name>
    <dbReference type="NCBI Taxonomy" id="92644"/>
    <lineage>
        <taxon>Bacteria</taxon>
        <taxon>Bacillati</taxon>
        <taxon>Actinomycetota</taxon>
        <taxon>Actinomycetes</taxon>
        <taxon>Kitasatosporales</taxon>
        <taxon>Streptomycetaceae</taxon>
        <taxon>Streptomyces</taxon>
        <taxon>Streptomyces violaceusniger group</taxon>
    </lineage>
</organism>
<evidence type="ECO:0000259" key="6">
    <source>
        <dbReference type="PROSITE" id="PS50977"/>
    </source>
</evidence>
<evidence type="ECO:0000256" key="5">
    <source>
        <dbReference type="SAM" id="MobiDB-lite"/>
    </source>
</evidence>
<sequence>MGGGVAGGGDDMGAAEPGELDGVPADPARGARDQDAPAEGVADPAQGAQGAGARDRDGADRAGVGVGGREAEHSGVHRAQLRPAAVRAQGDDGGSGRRSGAVGSRALDHSGGVPAQHGAVGGLGAVGDLAVVEGGGGHPDQCLVRGGFGVGGFAEAEAGGGGVVDEQGAHGGSPFRWRLTTSVMPLSGKRVQVASLMRATLFAVTAAPNSSLRERKKRRTRQALIDTALELFTRRGFGGVTLDELCEEVEVSKRTFFRTFTSKEDVAMAPDQDLWRAFLEELETAEPGGLPVVELGRDALLAALERMDDEGWARRMLLSRRLAERTPSMGAHGLQFCEATTQEALAILHRRFGLGAPGDLRPRLAVDMLVAAFHGALASWVAQADGAGGVSGTGRTRGEPPPGHDHLADRLREAVAALPESLALTTSG</sequence>
<protein>
    <recommendedName>
        <fullName evidence="6">HTH tetR-type domain-containing protein</fullName>
    </recommendedName>
</protein>
<dbReference type="InterPro" id="IPR009057">
    <property type="entry name" value="Homeodomain-like_sf"/>
</dbReference>
<evidence type="ECO:0000256" key="3">
    <source>
        <dbReference type="ARBA" id="ARBA00023163"/>
    </source>
</evidence>
<feature type="region of interest" description="Disordered" evidence="5">
    <location>
        <begin position="1"/>
        <end position="119"/>
    </location>
</feature>
<dbReference type="InterPro" id="IPR050109">
    <property type="entry name" value="HTH-type_TetR-like_transc_reg"/>
</dbReference>
<keyword evidence="2 4" id="KW-0238">DNA-binding</keyword>
<dbReference type="AlphaFoldDB" id="A0A7X5X3H7"/>
<evidence type="ECO:0000313" key="7">
    <source>
        <dbReference type="EMBL" id="NIY65986.1"/>
    </source>
</evidence>
<dbReference type="SUPFAM" id="SSF46689">
    <property type="entry name" value="Homeodomain-like"/>
    <property type="match status" value="1"/>
</dbReference>
<evidence type="ECO:0000256" key="2">
    <source>
        <dbReference type="ARBA" id="ARBA00023125"/>
    </source>
</evidence>
<evidence type="ECO:0000313" key="8">
    <source>
        <dbReference type="Proteomes" id="UP000536624"/>
    </source>
</evidence>